<keyword evidence="9" id="KW-0833">Ubl conjugation pathway</keyword>
<evidence type="ECO:0000256" key="12">
    <source>
        <dbReference type="ARBA" id="ARBA00023242"/>
    </source>
</evidence>
<evidence type="ECO:0000256" key="5">
    <source>
        <dbReference type="ARBA" id="ARBA00022490"/>
    </source>
</evidence>
<evidence type="ECO:0000256" key="4">
    <source>
        <dbReference type="ARBA" id="ARBA00019437"/>
    </source>
</evidence>
<sequence length="280" mass="31336">MQGGREHGEHQGLQPEEQAPLVYDMRGMGYSPEDILLCVDADAEVNVEMKAGVGVKGLSRLDAVKQALVLFVHSKLLMHSQHRFAVATLRNNAVWYRQEFTNDMEIIGQAVRGLASGGTFPRCDLSELFQMAATEAHSSHAMDRTLRVLLIYCRSSVVPEVTLQMPEKQRLFTFDALYLHDKPTRDNCPQRVYDVLVDALERVSEFEGYIFESSSGSARVLFRHICVLLSHPQQRCAQEEFDAPKDLAKMVAPVPRTSSSGGLPQLRKEGEDDGSVPRTF</sequence>
<evidence type="ECO:0000256" key="11">
    <source>
        <dbReference type="ARBA" id="ARBA00023204"/>
    </source>
</evidence>
<evidence type="ECO:0000256" key="14">
    <source>
        <dbReference type="ARBA" id="ARBA00030984"/>
    </source>
</evidence>
<dbReference type="PANTHER" id="PTHR15660">
    <property type="entry name" value="BRISC AND BRCA1-A COMPLEX MEMBER 1"/>
    <property type="match status" value="1"/>
</dbReference>
<evidence type="ECO:0000256" key="9">
    <source>
        <dbReference type="ARBA" id="ARBA00022786"/>
    </source>
</evidence>
<protein>
    <recommendedName>
        <fullName evidence="4">BRISC and BRCA1-A complex member 1</fullName>
    </recommendedName>
    <alternativeName>
        <fullName evidence="14">Mediator of RAP80 interactions and targeting subunit of 40 kDa</fullName>
    </alternativeName>
    <alternativeName>
        <fullName evidence="15">New component of the BRCA1-A complex</fullName>
    </alternativeName>
</protein>
<evidence type="ECO:0000256" key="1">
    <source>
        <dbReference type="ARBA" id="ARBA00004123"/>
    </source>
</evidence>
<dbReference type="InterPro" id="IPR036465">
    <property type="entry name" value="vWFA_dom_sf"/>
</dbReference>
<comment type="subcellular location">
    <subcellularLocation>
        <location evidence="2">Cytoplasm</location>
    </subcellularLocation>
    <subcellularLocation>
        <location evidence="1">Nucleus</location>
    </subcellularLocation>
</comment>
<keyword evidence="6" id="KW-0132">Cell division</keyword>
<evidence type="ECO:0000313" key="17">
    <source>
        <dbReference type="EMBL" id="CAK9227140.1"/>
    </source>
</evidence>
<evidence type="ECO:0000256" key="6">
    <source>
        <dbReference type="ARBA" id="ARBA00022618"/>
    </source>
</evidence>
<evidence type="ECO:0000256" key="13">
    <source>
        <dbReference type="ARBA" id="ARBA00023306"/>
    </source>
</evidence>
<proteinExistence type="inferred from homology"/>
<keyword evidence="7" id="KW-0227">DNA damage</keyword>
<dbReference type="PANTHER" id="PTHR15660:SF1">
    <property type="entry name" value="BRISC AND BRCA1-A COMPLEX MEMBER 1"/>
    <property type="match status" value="1"/>
</dbReference>
<keyword evidence="5" id="KW-0963">Cytoplasm</keyword>
<dbReference type="CDD" id="cd21502">
    <property type="entry name" value="vWA_BABAM1"/>
    <property type="match status" value="1"/>
</dbReference>
<evidence type="ECO:0000256" key="7">
    <source>
        <dbReference type="ARBA" id="ARBA00022763"/>
    </source>
</evidence>
<dbReference type="Gene3D" id="3.40.50.410">
    <property type="entry name" value="von Willebrand factor, type A domain"/>
    <property type="match status" value="1"/>
</dbReference>
<dbReference type="InterPro" id="IPR026126">
    <property type="entry name" value="BABAM1"/>
</dbReference>
<accession>A0ABP0UPZ8</accession>
<dbReference type="SUPFAM" id="SSF53300">
    <property type="entry name" value="vWA-like"/>
    <property type="match status" value="1"/>
</dbReference>
<evidence type="ECO:0000256" key="16">
    <source>
        <dbReference type="SAM" id="MobiDB-lite"/>
    </source>
</evidence>
<keyword evidence="10" id="KW-0156">Chromatin regulator</keyword>
<feature type="region of interest" description="Disordered" evidence="16">
    <location>
        <begin position="252"/>
        <end position="280"/>
    </location>
</feature>
<reference evidence="17" key="1">
    <citation type="submission" date="2024-02" db="EMBL/GenBank/DDBJ databases">
        <authorList>
            <consortium name="ELIXIR-Norway"/>
            <consortium name="Elixir Norway"/>
        </authorList>
    </citation>
    <scope>NUCLEOTIDE SEQUENCE</scope>
</reference>
<evidence type="ECO:0000256" key="15">
    <source>
        <dbReference type="ARBA" id="ARBA00031038"/>
    </source>
</evidence>
<gene>
    <name evidence="17" type="ORF">CSSPTR1EN2_LOCUS18590</name>
</gene>
<evidence type="ECO:0000256" key="10">
    <source>
        <dbReference type="ARBA" id="ARBA00022853"/>
    </source>
</evidence>
<keyword evidence="11" id="KW-0234">DNA repair</keyword>
<dbReference type="Proteomes" id="UP001497512">
    <property type="component" value="Chromosome 5"/>
</dbReference>
<keyword evidence="8" id="KW-0498">Mitosis</keyword>
<keyword evidence="13" id="KW-0131">Cell cycle</keyword>
<keyword evidence="18" id="KW-1185">Reference proteome</keyword>
<evidence type="ECO:0000256" key="3">
    <source>
        <dbReference type="ARBA" id="ARBA00010809"/>
    </source>
</evidence>
<name>A0ABP0UPZ8_9BRYO</name>
<comment type="similarity">
    <text evidence="3">Belongs to the BABAM1 family.</text>
</comment>
<evidence type="ECO:0000256" key="8">
    <source>
        <dbReference type="ARBA" id="ARBA00022776"/>
    </source>
</evidence>
<evidence type="ECO:0000256" key="2">
    <source>
        <dbReference type="ARBA" id="ARBA00004496"/>
    </source>
</evidence>
<keyword evidence="12" id="KW-0539">Nucleus</keyword>
<dbReference type="EMBL" id="OZ019897">
    <property type="protein sequence ID" value="CAK9227140.1"/>
    <property type="molecule type" value="Genomic_DNA"/>
</dbReference>
<organism evidence="17 18">
    <name type="scientific">Sphagnum troendelagicum</name>
    <dbReference type="NCBI Taxonomy" id="128251"/>
    <lineage>
        <taxon>Eukaryota</taxon>
        <taxon>Viridiplantae</taxon>
        <taxon>Streptophyta</taxon>
        <taxon>Embryophyta</taxon>
        <taxon>Bryophyta</taxon>
        <taxon>Sphagnophytina</taxon>
        <taxon>Sphagnopsida</taxon>
        <taxon>Sphagnales</taxon>
        <taxon>Sphagnaceae</taxon>
        <taxon>Sphagnum</taxon>
    </lineage>
</organism>
<evidence type="ECO:0000313" key="18">
    <source>
        <dbReference type="Proteomes" id="UP001497512"/>
    </source>
</evidence>